<feature type="transmembrane region" description="Helical" evidence="1">
    <location>
        <begin position="74"/>
        <end position="97"/>
    </location>
</feature>
<dbReference type="RefSeq" id="WP_158866493.1">
    <property type="nucleotide sequence ID" value="NZ_CP046401.1"/>
</dbReference>
<feature type="domain" description="Acyltransferase 3" evidence="2">
    <location>
        <begin position="8"/>
        <end position="330"/>
    </location>
</feature>
<evidence type="ECO:0000313" key="3">
    <source>
        <dbReference type="EMBL" id="QGY44387.1"/>
    </source>
</evidence>
<dbReference type="KEGG" id="mcos:GM418_12180"/>
<feature type="transmembrane region" description="Helical" evidence="1">
    <location>
        <begin position="287"/>
        <end position="306"/>
    </location>
</feature>
<keyword evidence="1" id="KW-0472">Membrane</keyword>
<evidence type="ECO:0000259" key="2">
    <source>
        <dbReference type="Pfam" id="PF01757"/>
    </source>
</evidence>
<proteinExistence type="predicted"/>
<feature type="transmembrane region" description="Helical" evidence="1">
    <location>
        <begin position="109"/>
        <end position="129"/>
    </location>
</feature>
<keyword evidence="1" id="KW-0812">Transmembrane</keyword>
<accession>A0A6I6JWA8</accession>
<dbReference type="EMBL" id="CP046401">
    <property type="protein sequence ID" value="QGY44387.1"/>
    <property type="molecule type" value="Genomic_DNA"/>
</dbReference>
<name>A0A6I6JWA8_9BACT</name>
<feature type="transmembrane region" description="Helical" evidence="1">
    <location>
        <begin position="312"/>
        <end position="330"/>
    </location>
</feature>
<organism evidence="3 4">
    <name type="scientific">Maribellus comscasis</name>
    <dbReference type="NCBI Taxonomy" id="2681766"/>
    <lineage>
        <taxon>Bacteria</taxon>
        <taxon>Pseudomonadati</taxon>
        <taxon>Bacteroidota</taxon>
        <taxon>Bacteroidia</taxon>
        <taxon>Marinilabiliales</taxon>
        <taxon>Prolixibacteraceae</taxon>
        <taxon>Maribellus</taxon>
    </lineage>
</organism>
<evidence type="ECO:0000313" key="4">
    <source>
        <dbReference type="Proteomes" id="UP000428260"/>
    </source>
</evidence>
<dbReference type="InterPro" id="IPR002656">
    <property type="entry name" value="Acyl_transf_3_dom"/>
</dbReference>
<evidence type="ECO:0000256" key="1">
    <source>
        <dbReference type="SAM" id="Phobius"/>
    </source>
</evidence>
<dbReference type="Proteomes" id="UP000428260">
    <property type="component" value="Chromosome"/>
</dbReference>
<keyword evidence="1" id="KW-1133">Transmembrane helix</keyword>
<sequence length="339" mass="39227">MKRLALPDLLKGFAVFLIVPVHILELFIDYPGRESLFGKTVLFLGGPVAVPVFMIVMGYFIARNKKPLAKNLLRGIKVFALGILLNIGLNFHLLLKIKFAGWQINPREYIWGVDILYLAGLSIIFLSFLKPVKNNRGLISLVLVFLITGITGFLNKEFMTTERNYILPFIAGTFSWSYFPLFPWLAYPFLGFAFYHFEEKIVQFLNKQKWISAFILTGVAALILFFSEWGIKNTIDLSAYYHHTFLFSLWTFGIVILWSLFLRFIIQKNSKSGLVVFLRWLGKNITLFYLIQWLIIGNIATAIYQTQPINRYVFWFAGIFSVTVLLTWLFEKTNIKPAR</sequence>
<reference evidence="3 4" key="1">
    <citation type="submission" date="2019-11" db="EMBL/GenBank/DDBJ databases">
        <authorList>
            <person name="Zheng R.K."/>
            <person name="Sun C.M."/>
        </authorList>
    </citation>
    <scope>NUCLEOTIDE SEQUENCE [LARGE SCALE GENOMIC DNA]</scope>
    <source>
        <strain evidence="3 4">WC007</strain>
    </source>
</reference>
<protein>
    <submittedName>
        <fullName evidence="3">Acyltransferase family protein</fullName>
    </submittedName>
</protein>
<feature type="transmembrane region" description="Helical" evidence="1">
    <location>
        <begin position="40"/>
        <end position="62"/>
    </location>
</feature>
<feature type="transmembrane region" description="Helical" evidence="1">
    <location>
        <begin position="247"/>
        <end position="266"/>
    </location>
</feature>
<dbReference type="AlphaFoldDB" id="A0A6I6JWA8"/>
<dbReference type="GO" id="GO:0016747">
    <property type="term" value="F:acyltransferase activity, transferring groups other than amino-acyl groups"/>
    <property type="evidence" value="ECO:0007669"/>
    <property type="project" value="InterPro"/>
</dbReference>
<gene>
    <name evidence="3" type="ORF">GM418_12180</name>
</gene>
<feature type="transmembrane region" description="Helical" evidence="1">
    <location>
        <begin position="174"/>
        <end position="197"/>
    </location>
</feature>
<feature type="transmembrane region" description="Helical" evidence="1">
    <location>
        <begin position="9"/>
        <end position="28"/>
    </location>
</feature>
<keyword evidence="3" id="KW-0808">Transferase</keyword>
<feature type="transmembrane region" description="Helical" evidence="1">
    <location>
        <begin position="209"/>
        <end position="227"/>
    </location>
</feature>
<feature type="transmembrane region" description="Helical" evidence="1">
    <location>
        <begin position="136"/>
        <end position="154"/>
    </location>
</feature>
<keyword evidence="4" id="KW-1185">Reference proteome</keyword>
<dbReference type="Pfam" id="PF01757">
    <property type="entry name" value="Acyl_transf_3"/>
    <property type="match status" value="1"/>
</dbReference>
<keyword evidence="3" id="KW-0012">Acyltransferase</keyword>